<evidence type="ECO:0000256" key="4">
    <source>
        <dbReference type="ARBA" id="ARBA00022692"/>
    </source>
</evidence>
<organism evidence="12 13">
    <name type="scientific">Alectura lathami</name>
    <name type="common">Australian brush turkey</name>
    <dbReference type="NCBI Taxonomy" id="81907"/>
    <lineage>
        <taxon>Eukaryota</taxon>
        <taxon>Metazoa</taxon>
        <taxon>Chordata</taxon>
        <taxon>Craniata</taxon>
        <taxon>Vertebrata</taxon>
        <taxon>Euteleostomi</taxon>
        <taxon>Archelosauria</taxon>
        <taxon>Archosauria</taxon>
        <taxon>Dinosauria</taxon>
        <taxon>Saurischia</taxon>
        <taxon>Theropoda</taxon>
        <taxon>Coelurosauria</taxon>
        <taxon>Aves</taxon>
        <taxon>Neognathae</taxon>
        <taxon>Galloanserae</taxon>
        <taxon>Galliformes</taxon>
        <taxon>Megapodiidae</taxon>
        <taxon>Alectura</taxon>
    </lineage>
</organism>
<keyword evidence="5" id="KW-0256">Endoplasmic reticulum</keyword>
<comment type="caution">
    <text evidence="12">The sequence shown here is derived from an EMBL/GenBank/DDBJ whole genome shotgun (WGS) entry which is preliminary data.</text>
</comment>
<evidence type="ECO:0000256" key="9">
    <source>
        <dbReference type="PROSITE-ProRule" id="PRU01087"/>
    </source>
</evidence>
<dbReference type="InterPro" id="IPR016964">
    <property type="entry name" value="Sigma2_recept"/>
</dbReference>
<evidence type="ECO:0000256" key="6">
    <source>
        <dbReference type="ARBA" id="ARBA00022989"/>
    </source>
</evidence>
<keyword evidence="4 9" id="KW-0812">Transmembrane</keyword>
<dbReference type="PIRSF" id="PIRSF031032">
    <property type="entry name" value="TMP_97_prd"/>
    <property type="match status" value="1"/>
</dbReference>
<evidence type="ECO:0000256" key="8">
    <source>
        <dbReference type="ARBA" id="ARBA00031073"/>
    </source>
</evidence>
<dbReference type="GO" id="GO:0030867">
    <property type="term" value="C:rough endoplasmic reticulum membrane"/>
    <property type="evidence" value="ECO:0007669"/>
    <property type="project" value="UniProtKB-SubCell"/>
</dbReference>
<gene>
    <name evidence="12" type="primary">Tmem97</name>
    <name evidence="12" type="ORF">ALELAT_R07453</name>
</gene>
<evidence type="ECO:0000313" key="12">
    <source>
        <dbReference type="EMBL" id="NXL89386.1"/>
    </source>
</evidence>
<evidence type="ECO:0000256" key="1">
    <source>
        <dbReference type="ARBA" id="ARBA00004269"/>
    </source>
</evidence>
<feature type="transmembrane region" description="Helical" evidence="10">
    <location>
        <begin position="34"/>
        <end position="55"/>
    </location>
</feature>
<keyword evidence="7 9" id="KW-0472">Membrane</keyword>
<dbReference type="PANTHER" id="PTHR31204:SF1">
    <property type="entry name" value="SIGMA INTRACELLULAR RECEPTOR 2"/>
    <property type="match status" value="1"/>
</dbReference>
<evidence type="ECO:0000256" key="2">
    <source>
        <dbReference type="ARBA" id="ARBA00009096"/>
    </source>
</evidence>
<dbReference type="OrthoDB" id="433124at2759"/>
<dbReference type="InterPro" id="IPR051987">
    <property type="entry name" value="Sigma-2_receptor-like"/>
</dbReference>
<dbReference type="InterPro" id="IPR033118">
    <property type="entry name" value="EXPERA"/>
</dbReference>
<evidence type="ECO:0000259" key="11">
    <source>
        <dbReference type="PROSITE" id="PS51751"/>
    </source>
</evidence>
<dbReference type="Proteomes" id="UP000562322">
    <property type="component" value="Unassembled WGS sequence"/>
</dbReference>
<evidence type="ECO:0000313" key="13">
    <source>
        <dbReference type="Proteomes" id="UP000562322"/>
    </source>
</evidence>
<comment type="subcellular location">
    <subcellularLocation>
        <location evidence="1">Rough endoplasmic reticulum membrane</location>
        <topology evidence="1">Multi-pass membrane protein</topology>
    </subcellularLocation>
</comment>
<dbReference type="PROSITE" id="PS51751">
    <property type="entry name" value="EXPERA"/>
    <property type="match status" value="1"/>
</dbReference>
<sequence length="139" mass="16377">PAVLFFLKLTELLQWYAVTFRDPMMLQPPAWFKAFVYCEVFLQLPFFPIAAYAFLKGGCRWIRTPAIIYSTHVATTLFAILAHILFHDFSASEHLGPRTQRERLMLLSVYVPYLLIPLLILFTMLYSPQYNQVEKRKRK</sequence>
<accession>A0A7L0WD51</accession>
<keyword evidence="6 9" id="KW-1133">Transmembrane helix</keyword>
<name>A0A7L0WD51_ALELA</name>
<feature type="non-terminal residue" evidence="12">
    <location>
        <position position="139"/>
    </location>
</feature>
<dbReference type="PANTHER" id="PTHR31204">
    <property type="entry name" value="SIGMA INTRACELLULAR RECEPTOR 2"/>
    <property type="match status" value="1"/>
</dbReference>
<evidence type="ECO:0000256" key="7">
    <source>
        <dbReference type="ARBA" id="ARBA00023136"/>
    </source>
</evidence>
<protein>
    <recommendedName>
        <fullName evidence="3">Sigma intracellular receptor 2</fullName>
    </recommendedName>
    <alternativeName>
        <fullName evidence="8">Transmembrane protein 97</fullName>
    </alternativeName>
</protein>
<feature type="domain" description="EXPERA" evidence="11">
    <location>
        <begin position="1"/>
        <end position="121"/>
    </location>
</feature>
<feature type="non-terminal residue" evidence="12">
    <location>
        <position position="1"/>
    </location>
</feature>
<feature type="transmembrane region" description="Helical" evidence="10">
    <location>
        <begin position="106"/>
        <end position="127"/>
    </location>
</feature>
<feature type="transmembrane region" description="Helical" evidence="10">
    <location>
        <begin position="67"/>
        <end position="86"/>
    </location>
</feature>
<keyword evidence="13" id="KW-1185">Reference proteome</keyword>
<evidence type="ECO:0000256" key="3">
    <source>
        <dbReference type="ARBA" id="ARBA00018102"/>
    </source>
</evidence>
<proteinExistence type="inferred from homology"/>
<dbReference type="EMBL" id="VXAV01006073">
    <property type="protein sequence ID" value="NXL89386.1"/>
    <property type="molecule type" value="Genomic_DNA"/>
</dbReference>
<dbReference type="AlphaFoldDB" id="A0A7L0WD51"/>
<dbReference type="Pfam" id="PF05241">
    <property type="entry name" value="EBP"/>
    <property type="match status" value="1"/>
</dbReference>
<evidence type="ECO:0000256" key="5">
    <source>
        <dbReference type="ARBA" id="ARBA00022824"/>
    </source>
</evidence>
<comment type="similarity">
    <text evidence="2">Belongs to the TMEM97/sigma-2 receptor family.</text>
</comment>
<evidence type="ECO:0000256" key="10">
    <source>
        <dbReference type="SAM" id="Phobius"/>
    </source>
</evidence>
<reference evidence="12 13" key="1">
    <citation type="submission" date="2019-09" db="EMBL/GenBank/DDBJ databases">
        <title>Bird 10,000 Genomes (B10K) Project - Family phase.</title>
        <authorList>
            <person name="Zhang G."/>
        </authorList>
    </citation>
    <scope>NUCLEOTIDE SEQUENCE [LARGE SCALE GENOMIC DNA]</scope>
    <source>
        <strain evidence="12">B10K-DU-001-39</strain>
        <tissue evidence="12">Muscle</tissue>
    </source>
</reference>